<proteinExistence type="predicted"/>
<feature type="domain" description="DUF6589" evidence="1">
    <location>
        <begin position="68"/>
        <end position="289"/>
    </location>
</feature>
<sequence>MRYLMKQPSDWENKKLPFFKIVGDNIDLNISARIQTKEHCNRSLHWTHQFAVVDRASDPSLETFKKQKSLKDLQYIELLPDPAVQENFIWQWAVLVSRVVTKYLPPFKVFRKNVIFHIPHKYSTEMTTKSETCCLGMEFHNPNVAAEMAQILKDYQSNYVPCFVSDKKKEVVATVTVHGDQLFEDRARNVEWTFRDGHNSYERLEGVPPEHADWHAKVTLFKTEFDMFVKAESAAEIGTSRASMNRTGKFNAAKGVQTHYNEYKDSHSREIAAHICASFMVMCGMSKLEGNI</sequence>
<organism evidence="2 3">
    <name type="scientific">Porites lobata</name>
    <dbReference type="NCBI Taxonomy" id="104759"/>
    <lineage>
        <taxon>Eukaryota</taxon>
        <taxon>Metazoa</taxon>
        <taxon>Cnidaria</taxon>
        <taxon>Anthozoa</taxon>
        <taxon>Hexacorallia</taxon>
        <taxon>Scleractinia</taxon>
        <taxon>Fungiina</taxon>
        <taxon>Poritidae</taxon>
        <taxon>Porites</taxon>
    </lineage>
</organism>
<dbReference type="Proteomes" id="UP001159405">
    <property type="component" value="Unassembled WGS sequence"/>
</dbReference>
<accession>A0ABN8QB82</accession>
<comment type="caution">
    <text evidence="2">The sequence shown here is derived from an EMBL/GenBank/DDBJ whole genome shotgun (WGS) entry which is preliminary data.</text>
</comment>
<dbReference type="Pfam" id="PF20231">
    <property type="entry name" value="DUF6589"/>
    <property type="match status" value="1"/>
</dbReference>
<gene>
    <name evidence="2" type="ORF">PLOB_00003462</name>
</gene>
<dbReference type="InterPro" id="IPR046496">
    <property type="entry name" value="DUF6589"/>
</dbReference>
<evidence type="ECO:0000313" key="2">
    <source>
        <dbReference type="EMBL" id="CAH3159103.1"/>
    </source>
</evidence>
<evidence type="ECO:0000313" key="3">
    <source>
        <dbReference type="Proteomes" id="UP001159405"/>
    </source>
</evidence>
<reference evidence="2 3" key="1">
    <citation type="submission" date="2022-05" db="EMBL/GenBank/DDBJ databases">
        <authorList>
            <consortium name="Genoscope - CEA"/>
            <person name="William W."/>
        </authorList>
    </citation>
    <scope>NUCLEOTIDE SEQUENCE [LARGE SCALE GENOMIC DNA]</scope>
</reference>
<keyword evidence="3" id="KW-1185">Reference proteome</keyword>
<evidence type="ECO:0000259" key="1">
    <source>
        <dbReference type="Pfam" id="PF20231"/>
    </source>
</evidence>
<protein>
    <recommendedName>
        <fullName evidence="1">DUF6589 domain-containing protein</fullName>
    </recommendedName>
</protein>
<name>A0ABN8QB82_9CNID</name>
<dbReference type="EMBL" id="CALNXK010000113">
    <property type="protein sequence ID" value="CAH3159103.1"/>
    <property type="molecule type" value="Genomic_DNA"/>
</dbReference>